<dbReference type="InterPro" id="IPR015425">
    <property type="entry name" value="FH2_Formin"/>
</dbReference>
<evidence type="ECO:0000259" key="2">
    <source>
        <dbReference type="PROSITE" id="PS51444"/>
    </source>
</evidence>
<feature type="compositionally biased region" description="Polar residues" evidence="1">
    <location>
        <begin position="925"/>
        <end position="943"/>
    </location>
</feature>
<evidence type="ECO:0000313" key="3">
    <source>
        <dbReference type="Ensembl" id="ENSSMAP00000026330.2"/>
    </source>
</evidence>
<sequence length="1280" mass="137665">MHVMGSVSPANERRGFTLQEEGVAVAVPASPPLRFSDIEVNRTKPPPPAPLPPPPPPPPPPPLLPPPPPLPPLLPGLGDPAGGGLRKKNRVRSFFWKKIPEEQVKGRANLWTQGGVQQQYQIDAQTIEELFGQGDCQSNAKATPSRGGRVRSSFRETKDEVCLLDSKRGMNISIFLKQFKRSSRTIVDDIRHGNGEPYGAEPLRELLKLLPETEEVKTLKSFRGDVSKLSLADSFVYLLVQLPSFSVRIESMLLKEEFPAACDAMRRDIRILRSATEELMSCEELHAVLHLVLQAGNILNAGGYAGNAVGFKLSSLLSLADTKANKPGMNLLHFVALEAQKKDERLLDFPLKLSHVQAAARISLETLDGELQLLTSRTRSVEESVRRDTELLQQLDDFLQSAASSLCSLRGSRQQLKTEGSELIDFFCEDRDAFRLDDCFGIFRTFCSRFTGAVKENLEREAKEATRRRRLQELEEQKRHSWAGGEEVGGGFRLRCSSETDMSRRDGAGLLMMDLLTPRSCPRSPLNNSVCPLGRSGSVRRSRNSPSSSPSVAAERDLSMLLEMAAQRGGGGGGEAFGSASPKPRLGSPGLSPQALPQSPRVTTCSSLQNQQPPAGDRAPPSPPETSRYPNTHHAAAVNLSHDAPQTPGVAFNAAKNVTVKPTSDFNQQPDHNNNSRGRRGPGRALDPSDHESQSALNGTQTRVHKADLDFSDERVEHNTTGDMSVVLETCTLVPELKVFDQVAASTSRRHGHHHDDVVITDLEEEEGAEKSRVGKPQIGSERSSSSSRRDEEEDAVVVWCVTGVCEAGDHTHIDHAHTERDQCRSDNQGGSRQASSAEAGHAASGPQPANEKPVPVPISSQPVPVSRCDDPSFTDSSPGRRPAKPASADEVPALTTDASEEATEPANQGDGAESSTKETDDSGRNNADSSPMTNENTESASTIEKAKPAASSNLSAKNTPTSKTRAAGMKPNTTPKTASTANKPKPVRTLTNSENQGMRRVVPISRKNRVAPTPGECPEKPGPRRGSSGTGLTVSDLNGTSVRRRGEERPSTAPSSRRSSVHKTHDPKVSGTRATAREQQNQDLQRKPSIRKPLAKPKPQQEEKMCRSTLRALSQAGGGGGCSVSAPTTPLHKATSPSSPLPGFARSTASSSFRRTNASLVRTATPGSDSAHKSSPKTTTTTSSFAGPPNASSPFARTGSLRVAAASSSRSSDLLNPPSTSSSSSSPLRRSPSIKAPLCSPLHDSLTPTRGHRRNDSGSFSDKSGHSRDSAKATRPGWR</sequence>
<organism evidence="3 4">
    <name type="scientific">Scophthalmus maximus</name>
    <name type="common">Turbot</name>
    <name type="synonym">Psetta maxima</name>
    <dbReference type="NCBI Taxonomy" id="52904"/>
    <lineage>
        <taxon>Eukaryota</taxon>
        <taxon>Metazoa</taxon>
        <taxon>Chordata</taxon>
        <taxon>Craniata</taxon>
        <taxon>Vertebrata</taxon>
        <taxon>Euteleostomi</taxon>
        <taxon>Actinopterygii</taxon>
        <taxon>Neopterygii</taxon>
        <taxon>Teleostei</taxon>
        <taxon>Neoteleostei</taxon>
        <taxon>Acanthomorphata</taxon>
        <taxon>Carangaria</taxon>
        <taxon>Pleuronectiformes</taxon>
        <taxon>Pleuronectoidei</taxon>
        <taxon>Scophthalmidae</taxon>
        <taxon>Scophthalmus</taxon>
    </lineage>
</organism>
<feature type="compositionally biased region" description="Low complexity" evidence="1">
    <location>
        <begin position="1145"/>
        <end position="1160"/>
    </location>
</feature>
<dbReference type="Gene3D" id="1.20.58.2220">
    <property type="entry name" value="Formin, FH2 domain"/>
    <property type="match status" value="1"/>
</dbReference>
<feature type="region of interest" description="Disordered" evidence="1">
    <location>
        <begin position="745"/>
        <end position="794"/>
    </location>
</feature>
<evidence type="ECO:0000256" key="1">
    <source>
        <dbReference type="SAM" id="MobiDB-lite"/>
    </source>
</evidence>
<accession>A0A8D3B065</accession>
<dbReference type="Ensembl" id="ENSSMAT00000026648.2">
    <property type="protein sequence ID" value="ENSSMAP00000026330.2"/>
    <property type="gene ID" value="ENSSMAG00000016099.2"/>
</dbReference>
<feature type="compositionally biased region" description="Basic and acidic residues" evidence="1">
    <location>
        <begin position="1264"/>
        <end position="1273"/>
    </location>
</feature>
<dbReference type="SUPFAM" id="SSF101447">
    <property type="entry name" value="Formin homology 2 domain (FH2 domain)"/>
    <property type="match status" value="1"/>
</dbReference>
<dbReference type="Pfam" id="PF02181">
    <property type="entry name" value="FH2"/>
    <property type="match status" value="1"/>
</dbReference>
<reference evidence="3" key="1">
    <citation type="submission" date="2023-05" db="EMBL/GenBank/DDBJ databases">
        <title>High-quality long-read genome of Scophthalmus maximus.</title>
        <authorList>
            <person name="Lien S."/>
            <person name="Martinez P."/>
        </authorList>
    </citation>
    <scope>NUCLEOTIDE SEQUENCE [LARGE SCALE GENOMIC DNA]</scope>
</reference>
<dbReference type="PANTHER" id="PTHR46345:SF11">
    <property type="entry name" value="FORMIN-J-LIKE"/>
    <property type="match status" value="1"/>
</dbReference>
<dbReference type="SMART" id="SM00498">
    <property type="entry name" value="FH2"/>
    <property type="match status" value="1"/>
</dbReference>
<dbReference type="AlphaFoldDB" id="A0A8D3B065"/>
<feature type="region of interest" description="Disordered" evidence="1">
    <location>
        <begin position="818"/>
        <end position="1280"/>
    </location>
</feature>
<feature type="region of interest" description="Disordered" evidence="1">
    <location>
        <begin position="24"/>
        <end position="85"/>
    </location>
</feature>
<dbReference type="GeneTree" id="ENSGT00940000155128"/>
<evidence type="ECO:0000313" key="4">
    <source>
        <dbReference type="Proteomes" id="UP000694558"/>
    </source>
</evidence>
<feature type="compositionally biased region" description="Pro residues" evidence="1">
    <location>
        <begin position="44"/>
        <end position="74"/>
    </location>
</feature>
<feature type="compositionally biased region" description="Low complexity" evidence="1">
    <location>
        <begin position="1201"/>
        <end position="1234"/>
    </location>
</feature>
<reference evidence="3" key="2">
    <citation type="submission" date="2025-08" db="UniProtKB">
        <authorList>
            <consortium name="Ensembl"/>
        </authorList>
    </citation>
    <scope>IDENTIFICATION</scope>
</reference>
<feature type="compositionally biased region" description="Polar residues" evidence="1">
    <location>
        <begin position="1031"/>
        <end position="1042"/>
    </location>
</feature>
<feature type="region of interest" description="Disordered" evidence="1">
    <location>
        <begin position="526"/>
        <end position="554"/>
    </location>
</feature>
<feature type="compositionally biased region" description="Polar residues" evidence="1">
    <location>
        <begin position="661"/>
        <end position="672"/>
    </location>
</feature>
<feature type="region of interest" description="Disordered" evidence="1">
    <location>
        <begin position="661"/>
        <end position="704"/>
    </location>
</feature>
<name>A0A8D3B065_SCOMX</name>
<feature type="compositionally biased region" description="Polar residues" evidence="1">
    <location>
        <begin position="972"/>
        <end position="983"/>
    </location>
</feature>
<protein>
    <recommendedName>
        <fullName evidence="2">FH2 domain-containing protein</fullName>
    </recommendedName>
</protein>
<feature type="compositionally biased region" description="Low complexity" evidence="1">
    <location>
        <begin position="858"/>
        <end position="867"/>
    </location>
</feature>
<gene>
    <name evidence="3" type="primary">LOC118283442</name>
</gene>
<dbReference type="PANTHER" id="PTHR46345">
    <property type="entry name" value="INVERTED FORMIN-2"/>
    <property type="match status" value="1"/>
</dbReference>
<dbReference type="Proteomes" id="UP000694558">
    <property type="component" value="Chromosome 2"/>
</dbReference>
<proteinExistence type="predicted"/>
<feature type="region of interest" description="Disordered" evidence="1">
    <location>
        <begin position="567"/>
        <end position="631"/>
    </location>
</feature>
<dbReference type="PROSITE" id="PS51444">
    <property type="entry name" value="FH2"/>
    <property type="match status" value="1"/>
</dbReference>
<dbReference type="InterPro" id="IPR042201">
    <property type="entry name" value="FH2_Formin_sf"/>
</dbReference>
<feature type="compositionally biased region" description="Polar residues" evidence="1">
    <location>
        <begin position="951"/>
        <end position="965"/>
    </location>
</feature>
<feature type="compositionally biased region" description="Polar residues" evidence="1">
    <location>
        <begin position="595"/>
        <end position="612"/>
    </location>
</feature>
<feature type="compositionally biased region" description="Low complexity" evidence="1">
    <location>
        <begin position="835"/>
        <end position="846"/>
    </location>
</feature>
<feature type="domain" description="FH2" evidence="2">
    <location>
        <begin position="81"/>
        <end position="476"/>
    </location>
</feature>